<gene>
    <name evidence="2" type="ORF">BDK51DRAFT_46701</name>
</gene>
<keyword evidence="3" id="KW-1185">Reference proteome</keyword>
<name>A0A4P9W9A1_9FUNG</name>
<protein>
    <submittedName>
        <fullName evidence="2">Uncharacterized protein</fullName>
    </submittedName>
</protein>
<evidence type="ECO:0000313" key="2">
    <source>
        <dbReference type="EMBL" id="RKO87688.1"/>
    </source>
</evidence>
<evidence type="ECO:0000313" key="3">
    <source>
        <dbReference type="Proteomes" id="UP000269721"/>
    </source>
</evidence>
<dbReference type="AlphaFoldDB" id="A0A4P9W9A1"/>
<dbReference type="Proteomes" id="UP000269721">
    <property type="component" value="Unassembled WGS sequence"/>
</dbReference>
<dbReference type="EMBL" id="KZ997233">
    <property type="protein sequence ID" value="RKO87688.1"/>
    <property type="molecule type" value="Genomic_DNA"/>
</dbReference>
<evidence type="ECO:0000256" key="1">
    <source>
        <dbReference type="SAM" id="MobiDB-lite"/>
    </source>
</evidence>
<reference evidence="3" key="1">
    <citation type="journal article" date="2018" name="Nat. Microbiol.">
        <title>Leveraging single-cell genomics to expand the fungal tree of life.</title>
        <authorList>
            <person name="Ahrendt S.R."/>
            <person name="Quandt C.A."/>
            <person name="Ciobanu D."/>
            <person name="Clum A."/>
            <person name="Salamov A."/>
            <person name="Andreopoulos B."/>
            <person name="Cheng J.F."/>
            <person name="Woyke T."/>
            <person name="Pelin A."/>
            <person name="Henrissat B."/>
            <person name="Reynolds N.K."/>
            <person name="Benny G.L."/>
            <person name="Smith M.E."/>
            <person name="James T.Y."/>
            <person name="Grigoriev I.V."/>
        </authorList>
    </citation>
    <scope>NUCLEOTIDE SEQUENCE [LARGE SCALE GENOMIC DNA]</scope>
</reference>
<organism evidence="2 3">
    <name type="scientific">Blyttiomyces helicus</name>
    <dbReference type="NCBI Taxonomy" id="388810"/>
    <lineage>
        <taxon>Eukaryota</taxon>
        <taxon>Fungi</taxon>
        <taxon>Fungi incertae sedis</taxon>
        <taxon>Chytridiomycota</taxon>
        <taxon>Chytridiomycota incertae sedis</taxon>
        <taxon>Chytridiomycetes</taxon>
        <taxon>Chytridiomycetes incertae sedis</taxon>
        <taxon>Blyttiomyces</taxon>
    </lineage>
</organism>
<accession>A0A4P9W9A1</accession>
<sequence>MFAVPKDGPPPPTRDRCDQRPPQAHSPPPPPNVCRPSNLLCCCRLESSGSSLQSRAICVRYGGLLSQPLDQLTAAPKRSIQADGKIWPLFSKVHYLLSTIISGVLTGGKEEMASWPFRGDNMRIFEKTIQGQIGPWVPTPKTIEAEDLPAFLESGRRAASGEKLGHRRLTAARAPAGATMNEGYQEMDQVELAERGGAPAHSRLGHGVKNIVGAVGSGATKGVKAVGSVLNDFKEFLDRGNVVDLA</sequence>
<feature type="region of interest" description="Disordered" evidence="1">
    <location>
        <begin position="1"/>
        <end position="31"/>
    </location>
</feature>
<proteinExistence type="predicted"/>
<feature type="non-terminal residue" evidence="2">
    <location>
        <position position="246"/>
    </location>
</feature>